<protein>
    <recommendedName>
        <fullName evidence="3">Methyl-accepting chemotaxis protein</fullName>
    </recommendedName>
</protein>
<dbReference type="EMBL" id="JALPQF010000004">
    <property type="protein sequence ID" value="MCK8480158.1"/>
    <property type="molecule type" value="Genomic_DNA"/>
</dbReference>
<gene>
    <name evidence="1" type="ORF">MUY34_05960</name>
</gene>
<comment type="caution">
    <text evidence="1">The sequence shown here is derived from an EMBL/GenBank/DDBJ whole genome shotgun (WGS) entry which is preliminary data.</text>
</comment>
<accession>A0ABT0H711</accession>
<reference evidence="1" key="1">
    <citation type="submission" date="2022-04" db="EMBL/GenBank/DDBJ databases">
        <authorList>
            <person name="Ren T."/>
        </authorList>
    </citation>
    <scope>NUCLEOTIDE SEQUENCE</scope>
    <source>
        <strain evidence="1">F63249</strain>
    </source>
</reference>
<dbReference type="Proteomes" id="UP001203687">
    <property type="component" value="Unassembled WGS sequence"/>
</dbReference>
<dbReference type="RefSeq" id="WP_248412341.1">
    <property type="nucleotide sequence ID" value="NZ_JALPQF010000004.1"/>
</dbReference>
<sequence>MGKFNNSLSDAAKSLLNEQVLEQRKLNVELEASVLSLFYKQGARVNECNEITESEKADELLMKLKSQLTDTNEITKHLKESTNEIQTSVEASINSVAIMASNIQRAANAILKLAADVGSIHNIVNASDSGSDILNEIDTINSLIKKTAFNAQISSQRSMETSVLAAQIAPEVVVTHVEKIHLEAVKMLGDANKNESLLSEKVANNKSNLLKALSEEKTLGGRLQHTFVNCKGHLNTYDNINKTVNFGLNVITKGMSGNTFTIAFNNVESSFYNTTKAPFNDVKDYVLFFVKDKDKSAFNIVKAQELLHAKGDGKKRFTIIEMDGKNKPVSTDGKIKKEIEFDEVLDTDGETLIRGNDYVVFLMIEFTDDYKKMRNDYSDVLSAPSLAFSMKYKLNSPEARSIKVMLKQPGSTIDGILTFEVNQISTAFTPEYRCYFLPYALDKQNRFLTESEMATFMHDLEEQNNKNISEVKKEKALNMSLLNGLDGLYELSPIPIFNSVVANKVPVSNYSVAQYKNAAPSTFITATVKIQANTTDSFGHPLIKGQTYLPVILTTSDGTDKTAKQYAISLSDPVQTKPFVIK</sequence>
<keyword evidence="2" id="KW-1185">Reference proteome</keyword>
<evidence type="ECO:0008006" key="3">
    <source>
        <dbReference type="Google" id="ProtNLM"/>
    </source>
</evidence>
<name>A0ABT0H711_9FLAO</name>
<evidence type="ECO:0000313" key="1">
    <source>
        <dbReference type="EMBL" id="MCK8480158.1"/>
    </source>
</evidence>
<proteinExistence type="predicted"/>
<evidence type="ECO:0000313" key="2">
    <source>
        <dbReference type="Proteomes" id="UP001203687"/>
    </source>
</evidence>
<organism evidence="1 2">
    <name type="scientific">Psychroserpens algicola</name>
    <dbReference type="NCBI Taxonomy" id="1719034"/>
    <lineage>
        <taxon>Bacteria</taxon>
        <taxon>Pseudomonadati</taxon>
        <taxon>Bacteroidota</taxon>
        <taxon>Flavobacteriia</taxon>
        <taxon>Flavobacteriales</taxon>
        <taxon>Flavobacteriaceae</taxon>
        <taxon>Psychroserpens</taxon>
    </lineage>
</organism>